<organism evidence="6 7">
    <name type="scientific">Marivirga sericea</name>
    <dbReference type="NCBI Taxonomy" id="1028"/>
    <lineage>
        <taxon>Bacteria</taxon>
        <taxon>Pseudomonadati</taxon>
        <taxon>Bacteroidota</taxon>
        <taxon>Cytophagia</taxon>
        <taxon>Cytophagales</taxon>
        <taxon>Marivirgaceae</taxon>
        <taxon>Marivirga</taxon>
    </lineage>
</organism>
<evidence type="ECO:0000256" key="5">
    <source>
        <dbReference type="SAM" id="Phobius"/>
    </source>
</evidence>
<evidence type="ECO:0000313" key="7">
    <source>
        <dbReference type="Proteomes" id="UP000193804"/>
    </source>
</evidence>
<dbReference type="EMBL" id="FXAW01000001">
    <property type="protein sequence ID" value="SMG10503.1"/>
    <property type="molecule type" value="Genomic_DNA"/>
</dbReference>
<feature type="transmembrane region" description="Helical" evidence="5">
    <location>
        <begin position="170"/>
        <end position="190"/>
    </location>
</feature>
<dbReference type="AlphaFoldDB" id="A0A1X7I7C0"/>
<keyword evidence="7" id="KW-1185">Reference proteome</keyword>
<feature type="transmembrane region" description="Helical" evidence="5">
    <location>
        <begin position="211"/>
        <end position="244"/>
    </location>
</feature>
<keyword evidence="4 5" id="KW-0472">Membrane</keyword>
<evidence type="ECO:0000256" key="3">
    <source>
        <dbReference type="ARBA" id="ARBA00022989"/>
    </source>
</evidence>
<feature type="transmembrane region" description="Helical" evidence="5">
    <location>
        <begin position="100"/>
        <end position="121"/>
    </location>
</feature>
<keyword evidence="2 5" id="KW-0812">Transmembrane</keyword>
<evidence type="ECO:0000256" key="2">
    <source>
        <dbReference type="ARBA" id="ARBA00022692"/>
    </source>
</evidence>
<feature type="transmembrane region" description="Helical" evidence="5">
    <location>
        <begin position="30"/>
        <end position="52"/>
    </location>
</feature>
<name>A0A1X7I7C0_9BACT</name>
<dbReference type="STRING" id="1028.SAMN05661096_00326"/>
<sequence>MKRFFQEFSQSTLAYYEAFQFVKIHKLKGFVLSAAFFNLFAFIFVGVFAWIYTGRLIELIYSTFNFPSDWEEWGNILQILTSIFIRLLLVSIYINLYKYIILLIFAPVLAILSERTQNILLRQKKSINLIRLVSEIGRGMIMGIVLIIFNIIIYIVLILASIAIPFLAPAFLVLIFLTESFFFGASMLDYRNEYFQLSVKSSLQKIFIHKGLVLGNGLALNLFILIPFVGVLFAPSFALIAAGIHANKVIR</sequence>
<dbReference type="RefSeq" id="WP_085515341.1">
    <property type="nucleotide sequence ID" value="NZ_FXAW01000001.1"/>
</dbReference>
<dbReference type="InterPro" id="IPR059112">
    <property type="entry name" value="CysZ/EI24"/>
</dbReference>
<dbReference type="OrthoDB" id="9787566at2"/>
<keyword evidence="3 5" id="KW-1133">Transmembrane helix</keyword>
<feature type="transmembrane region" description="Helical" evidence="5">
    <location>
        <begin position="141"/>
        <end position="164"/>
    </location>
</feature>
<protein>
    <submittedName>
        <fullName evidence="6">CysZ protein</fullName>
    </submittedName>
</protein>
<accession>A0A1X7I7C0</accession>
<evidence type="ECO:0000256" key="1">
    <source>
        <dbReference type="ARBA" id="ARBA00004141"/>
    </source>
</evidence>
<feature type="transmembrane region" description="Helical" evidence="5">
    <location>
        <begin position="73"/>
        <end position="94"/>
    </location>
</feature>
<dbReference type="Proteomes" id="UP000193804">
    <property type="component" value="Unassembled WGS sequence"/>
</dbReference>
<dbReference type="Pfam" id="PF07264">
    <property type="entry name" value="EI24"/>
    <property type="match status" value="1"/>
</dbReference>
<proteinExistence type="predicted"/>
<comment type="subcellular location">
    <subcellularLocation>
        <location evidence="1">Membrane</location>
        <topology evidence="1">Multi-pass membrane protein</topology>
    </subcellularLocation>
</comment>
<gene>
    <name evidence="6" type="ORF">SAMN05661096_00326</name>
</gene>
<evidence type="ECO:0000313" key="6">
    <source>
        <dbReference type="EMBL" id="SMG10503.1"/>
    </source>
</evidence>
<evidence type="ECO:0000256" key="4">
    <source>
        <dbReference type="ARBA" id="ARBA00023136"/>
    </source>
</evidence>
<reference evidence="7" key="1">
    <citation type="submission" date="2017-04" db="EMBL/GenBank/DDBJ databases">
        <authorList>
            <person name="Varghese N."/>
            <person name="Submissions S."/>
        </authorList>
    </citation>
    <scope>NUCLEOTIDE SEQUENCE [LARGE SCALE GENOMIC DNA]</scope>
    <source>
        <strain evidence="7">DSM 4125</strain>
    </source>
</reference>